<organism evidence="5 6">
    <name type="scientific">Stylonychia lemnae</name>
    <name type="common">Ciliate</name>
    <dbReference type="NCBI Taxonomy" id="5949"/>
    <lineage>
        <taxon>Eukaryota</taxon>
        <taxon>Sar</taxon>
        <taxon>Alveolata</taxon>
        <taxon>Ciliophora</taxon>
        <taxon>Intramacronucleata</taxon>
        <taxon>Spirotrichea</taxon>
        <taxon>Stichotrichia</taxon>
        <taxon>Sporadotrichida</taxon>
        <taxon>Oxytrichidae</taxon>
        <taxon>Stylonychinae</taxon>
        <taxon>Stylonychia</taxon>
    </lineage>
</organism>
<dbReference type="InterPro" id="IPR035979">
    <property type="entry name" value="RBD_domain_sf"/>
</dbReference>
<evidence type="ECO:0000256" key="1">
    <source>
        <dbReference type="PROSITE-ProRule" id="PRU00176"/>
    </source>
</evidence>
<dbReference type="Gene3D" id="1.10.357.40">
    <property type="entry name" value="YbiA-like"/>
    <property type="match status" value="1"/>
</dbReference>
<name>A0A077ZU26_STYLE</name>
<evidence type="ECO:0000313" key="6">
    <source>
        <dbReference type="Proteomes" id="UP000039865"/>
    </source>
</evidence>
<sequence length="604" mass="71380">MLQSSSYYMQPEPKPHNPYQDPRYAKYEKYGDQQELEAEIERDAKLLFKKKQLEKIEGFTGYFEFMRPDFPSPVYYEGETYSTAAHAYNAAKLIDPNMRRRIQKAPTLQEMYNVARTIEEPEGWTHKKLKVMERIMRDKFRRSRDMRERLAATQNREIINFLPDKSEENLYWGMVGKQGQNQLGKILERVRQSVHDESEMEQWMQNNFNLVEGRKKLPSINLEVFKDGQLIESITLENKPYYVFGAHPHKCDVVLKHPSMSRVHAAFLIDQDLGVVLIDLMSKAKTKLDDQTLEGCIPHQVKANSKQKVIFGLSTRVYQISIDYSKMQRAVEIEKKNLEREMRLLEKLDNVDNIDMDTLKSTLGLIKQDTIYVSNLPYSVTEQELMELFNDCGKILSIRMPENKQTKQNRGFAFITMADEKAARRALNYDGHKFYNRRLKVNQAEKKAEIEERRINGEDFRQGKGEALKNDDRESRDHRDRRDDHRDRRHRSRSREVRNHRERDNKRDNYDRDRSRERRNRSPRRNERDNRDQKRNDKTEKEREIKKRSVSSKSSHSSKSSSSSSSNSSRSNSSESNKSSDIENNNEQVIQEQIKSSSQKQKVE</sequence>
<reference evidence="5 6" key="1">
    <citation type="submission" date="2014-06" db="EMBL/GenBank/DDBJ databases">
        <authorList>
            <person name="Swart Estienne"/>
        </authorList>
    </citation>
    <scope>NUCLEOTIDE SEQUENCE [LARGE SCALE GENOMIC DNA]</scope>
    <source>
        <strain evidence="5 6">130c</strain>
    </source>
</reference>
<dbReference type="PANTHER" id="PTHR48034">
    <property type="entry name" value="TRANSFORMER-2 SEX-DETERMINING PROTEIN-RELATED"/>
    <property type="match status" value="1"/>
</dbReference>
<evidence type="ECO:0000313" key="5">
    <source>
        <dbReference type="EMBL" id="CDW73079.1"/>
    </source>
</evidence>
<keyword evidence="1" id="KW-0694">RNA-binding</keyword>
<keyword evidence="6" id="KW-1185">Reference proteome</keyword>
<dbReference type="InterPro" id="IPR008984">
    <property type="entry name" value="SMAD_FHA_dom_sf"/>
</dbReference>
<dbReference type="Gene3D" id="3.30.70.330">
    <property type="match status" value="1"/>
</dbReference>
<dbReference type="InterPro" id="IPR000504">
    <property type="entry name" value="RRM_dom"/>
</dbReference>
<dbReference type="OMA" id="EICECET"/>
<feature type="compositionally biased region" description="Basic and acidic residues" evidence="2">
    <location>
        <begin position="455"/>
        <end position="486"/>
    </location>
</feature>
<evidence type="ECO:0000259" key="3">
    <source>
        <dbReference type="PROSITE" id="PS50006"/>
    </source>
</evidence>
<dbReference type="SUPFAM" id="SSF54928">
    <property type="entry name" value="RNA-binding domain, RBD"/>
    <property type="match status" value="1"/>
</dbReference>
<dbReference type="SMART" id="SM00360">
    <property type="entry name" value="RRM"/>
    <property type="match status" value="1"/>
</dbReference>
<feature type="compositionally biased region" description="Low complexity" evidence="2">
    <location>
        <begin position="551"/>
        <end position="604"/>
    </location>
</feature>
<feature type="compositionally biased region" description="Basic and acidic residues" evidence="2">
    <location>
        <begin position="494"/>
        <end position="516"/>
    </location>
</feature>
<evidence type="ECO:0000256" key="2">
    <source>
        <dbReference type="SAM" id="MobiDB-lite"/>
    </source>
</evidence>
<feature type="region of interest" description="Disordered" evidence="2">
    <location>
        <begin position="1"/>
        <end position="22"/>
    </location>
</feature>
<dbReference type="InterPro" id="IPR037238">
    <property type="entry name" value="YbiA-like_sf"/>
</dbReference>
<dbReference type="SUPFAM" id="SSF49879">
    <property type="entry name" value="SMAD/FHA domain"/>
    <property type="match status" value="1"/>
</dbReference>
<dbReference type="EMBL" id="CCKQ01001984">
    <property type="protein sequence ID" value="CDW73079.1"/>
    <property type="molecule type" value="Genomic_DNA"/>
</dbReference>
<evidence type="ECO:0000259" key="4">
    <source>
        <dbReference type="PROSITE" id="PS50102"/>
    </source>
</evidence>
<gene>
    <name evidence="5" type="primary">Contig12528.g13369</name>
    <name evidence="5" type="ORF">STYLEM_2048</name>
</gene>
<feature type="domain" description="FHA" evidence="3">
    <location>
        <begin position="242"/>
        <end position="293"/>
    </location>
</feature>
<dbReference type="Proteomes" id="UP000039865">
    <property type="component" value="Unassembled WGS sequence"/>
</dbReference>
<dbReference type="GO" id="GO:0003723">
    <property type="term" value="F:RNA binding"/>
    <property type="evidence" value="ECO:0007669"/>
    <property type="project" value="UniProtKB-UniRule"/>
</dbReference>
<dbReference type="InterPro" id="IPR012816">
    <property type="entry name" value="NADAR"/>
</dbReference>
<dbReference type="PROSITE" id="PS50102">
    <property type="entry name" value="RRM"/>
    <property type="match status" value="1"/>
</dbReference>
<feature type="region of interest" description="Disordered" evidence="2">
    <location>
        <begin position="455"/>
        <end position="604"/>
    </location>
</feature>
<proteinExistence type="predicted"/>
<dbReference type="Pfam" id="PF08719">
    <property type="entry name" value="NADAR"/>
    <property type="match status" value="1"/>
</dbReference>
<dbReference type="Gene3D" id="2.60.200.20">
    <property type="match status" value="1"/>
</dbReference>
<dbReference type="InParanoid" id="A0A077ZU26"/>
<dbReference type="AlphaFoldDB" id="A0A077ZU26"/>
<dbReference type="OrthoDB" id="206452at2759"/>
<dbReference type="SMART" id="SM00240">
    <property type="entry name" value="FHA"/>
    <property type="match status" value="1"/>
</dbReference>
<dbReference type="InterPro" id="IPR000253">
    <property type="entry name" value="FHA_dom"/>
</dbReference>
<dbReference type="Pfam" id="PF00076">
    <property type="entry name" value="RRM_1"/>
    <property type="match status" value="1"/>
</dbReference>
<dbReference type="SUPFAM" id="SSF143990">
    <property type="entry name" value="YbiA-like"/>
    <property type="match status" value="1"/>
</dbReference>
<dbReference type="CDD" id="cd00590">
    <property type="entry name" value="RRM_SF"/>
    <property type="match status" value="1"/>
</dbReference>
<protein>
    <submittedName>
        <fullName evidence="5">Fha domain containing protein</fullName>
    </submittedName>
</protein>
<dbReference type="CDD" id="cd15457">
    <property type="entry name" value="NADAR"/>
    <property type="match status" value="1"/>
</dbReference>
<dbReference type="PROSITE" id="PS50006">
    <property type="entry name" value="FHA_DOMAIN"/>
    <property type="match status" value="1"/>
</dbReference>
<dbReference type="InterPro" id="IPR012677">
    <property type="entry name" value="Nucleotide-bd_a/b_plait_sf"/>
</dbReference>
<feature type="compositionally biased region" description="Basic and acidic residues" evidence="2">
    <location>
        <begin position="524"/>
        <end position="547"/>
    </location>
</feature>
<dbReference type="InterPro" id="IPR050441">
    <property type="entry name" value="RBM"/>
</dbReference>
<dbReference type="Pfam" id="PF00498">
    <property type="entry name" value="FHA"/>
    <property type="match status" value="1"/>
</dbReference>
<feature type="domain" description="RRM" evidence="4">
    <location>
        <begin position="369"/>
        <end position="446"/>
    </location>
</feature>
<accession>A0A077ZU26</accession>